<name>A0A6H9WDK6_9MICO</name>
<gene>
    <name evidence="3" type="ORF">F8O04_01725</name>
</gene>
<keyword evidence="4" id="KW-1185">Reference proteome</keyword>
<dbReference type="Gene3D" id="1.10.10.10">
    <property type="entry name" value="Winged helix-like DNA-binding domain superfamily/Winged helix DNA-binding domain"/>
    <property type="match status" value="1"/>
</dbReference>
<comment type="caution">
    <text evidence="3">The sequence shown here is derived from an EMBL/GenBank/DDBJ whole genome shotgun (WGS) entry which is preliminary data.</text>
</comment>
<feature type="region of interest" description="Disordered" evidence="1">
    <location>
        <begin position="1"/>
        <end position="30"/>
    </location>
</feature>
<dbReference type="CDD" id="cd18873">
    <property type="entry name" value="NUDIX_NadM_like"/>
    <property type="match status" value="1"/>
</dbReference>
<organism evidence="3 4">
    <name type="scientific">Pseudoclavibacter endophyticus</name>
    <dbReference type="NCBI Taxonomy" id="1778590"/>
    <lineage>
        <taxon>Bacteria</taxon>
        <taxon>Bacillati</taxon>
        <taxon>Actinomycetota</taxon>
        <taxon>Actinomycetes</taxon>
        <taxon>Micrococcales</taxon>
        <taxon>Microbacteriaceae</taxon>
        <taxon>Pseudoclavibacter</taxon>
    </lineage>
</organism>
<evidence type="ECO:0000313" key="3">
    <source>
        <dbReference type="EMBL" id="KAB1649032.1"/>
    </source>
</evidence>
<dbReference type="Pfam" id="PF00293">
    <property type="entry name" value="NUDIX"/>
    <property type="match status" value="1"/>
</dbReference>
<feature type="region of interest" description="Disordered" evidence="1">
    <location>
        <begin position="49"/>
        <end position="72"/>
    </location>
</feature>
<feature type="compositionally biased region" description="Basic and acidic residues" evidence="1">
    <location>
        <begin position="18"/>
        <end position="29"/>
    </location>
</feature>
<dbReference type="InterPro" id="IPR000086">
    <property type="entry name" value="NUDIX_hydrolase_dom"/>
</dbReference>
<dbReference type="PANTHER" id="PTHR43736">
    <property type="entry name" value="ADP-RIBOSE PYROPHOSPHATASE"/>
    <property type="match status" value="1"/>
</dbReference>
<dbReference type="RefSeq" id="WP_158027586.1">
    <property type="nucleotide sequence ID" value="NZ_BMHG01000001.1"/>
</dbReference>
<reference evidence="3 4" key="1">
    <citation type="submission" date="2019-09" db="EMBL/GenBank/DDBJ databases">
        <title>Phylogeny of genus Pseudoclavibacter and closely related genus.</title>
        <authorList>
            <person name="Li Y."/>
        </authorList>
    </citation>
    <scope>NUCLEOTIDE SEQUENCE [LARGE SCALE GENOMIC DNA]</scope>
    <source>
        <strain evidence="3 4">EGI 60007</strain>
    </source>
</reference>
<dbReference type="InterPro" id="IPR036390">
    <property type="entry name" value="WH_DNA-bd_sf"/>
</dbReference>
<proteinExistence type="predicted"/>
<dbReference type="GO" id="GO:0016787">
    <property type="term" value="F:hydrolase activity"/>
    <property type="evidence" value="ECO:0007669"/>
    <property type="project" value="UniProtKB-KW"/>
</dbReference>
<dbReference type="EMBL" id="WBJY01000001">
    <property type="protein sequence ID" value="KAB1649032.1"/>
    <property type="molecule type" value="Genomic_DNA"/>
</dbReference>
<keyword evidence="3" id="KW-0378">Hydrolase</keyword>
<feature type="compositionally biased region" description="Low complexity" evidence="1">
    <location>
        <begin position="1"/>
        <end position="17"/>
    </location>
</feature>
<feature type="compositionally biased region" description="Basic and acidic residues" evidence="1">
    <location>
        <begin position="49"/>
        <end position="58"/>
    </location>
</feature>
<dbReference type="AlphaFoldDB" id="A0A6H9WDK6"/>
<evidence type="ECO:0000313" key="4">
    <source>
        <dbReference type="Proteomes" id="UP000431744"/>
    </source>
</evidence>
<dbReference type="SUPFAM" id="SSF55811">
    <property type="entry name" value="Nudix"/>
    <property type="match status" value="1"/>
</dbReference>
<dbReference type="InterPro" id="IPR054105">
    <property type="entry name" value="WHD_NrtR"/>
</dbReference>
<dbReference type="SUPFAM" id="SSF46785">
    <property type="entry name" value="Winged helix' DNA-binding domain"/>
    <property type="match status" value="1"/>
</dbReference>
<dbReference type="InterPro" id="IPR015797">
    <property type="entry name" value="NUDIX_hydrolase-like_dom_sf"/>
</dbReference>
<sequence>MTRTPGAAPKPTAASASPREHDSRERGGDATRVAVSTVIFTLRRGDSDAVGSREDRVGRAGRQAGGRLAGDRAHAPSADVVIPLVRRLREPYEGRWALPGGWLDIAEGLDEAASRTLAETTGLMPSYLEQLYAFGAVDRSTTRVVSIVYWALLRHEEVAAAAAPENVAWFDANALPRLAFDHNDIVAYALWRLRNKVGYSRIAHGLLADEFTLAELREVYESILGKRLDPANFRRQAESAGGLIATDRFRTGSHRPARLYRYDDTLELASRGPLGQSP</sequence>
<feature type="domain" description="Nudix hydrolase" evidence="2">
    <location>
        <begin position="60"/>
        <end position="193"/>
    </location>
</feature>
<dbReference type="PANTHER" id="PTHR43736:SF4">
    <property type="entry name" value="SLR1690 PROTEIN"/>
    <property type="match status" value="1"/>
</dbReference>
<dbReference type="OrthoDB" id="9786141at2"/>
<dbReference type="Pfam" id="PF21906">
    <property type="entry name" value="WHD_NrtR"/>
    <property type="match status" value="1"/>
</dbReference>
<dbReference type="InterPro" id="IPR036388">
    <property type="entry name" value="WH-like_DNA-bd_sf"/>
</dbReference>
<evidence type="ECO:0000256" key="1">
    <source>
        <dbReference type="SAM" id="MobiDB-lite"/>
    </source>
</evidence>
<dbReference type="PROSITE" id="PS51462">
    <property type="entry name" value="NUDIX"/>
    <property type="match status" value="1"/>
</dbReference>
<evidence type="ECO:0000259" key="2">
    <source>
        <dbReference type="PROSITE" id="PS51462"/>
    </source>
</evidence>
<protein>
    <submittedName>
        <fullName evidence="3">NUDIX hydrolase</fullName>
    </submittedName>
</protein>
<accession>A0A6H9WDK6</accession>
<dbReference type="Gene3D" id="3.90.79.10">
    <property type="entry name" value="Nucleoside Triphosphate Pyrophosphohydrolase"/>
    <property type="match status" value="1"/>
</dbReference>
<dbReference type="Proteomes" id="UP000431744">
    <property type="component" value="Unassembled WGS sequence"/>
</dbReference>